<dbReference type="EMBL" id="BGPR01027278">
    <property type="protein sequence ID" value="GBN97678.1"/>
    <property type="molecule type" value="Genomic_DNA"/>
</dbReference>
<dbReference type="Proteomes" id="UP000499080">
    <property type="component" value="Unassembled WGS sequence"/>
</dbReference>
<feature type="non-terminal residue" evidence="1">
    <location>
        <position position="1"/>
    </location>
</feature>
<protein>
    <submittedName>
        <fullName evidence="1">Uncharacterized protein</fullName>
    </submittedName>
</protein>
<accession>A0A4Y2TAK8</accession>
<evidence type="ECO:0000313" key="2">
    <source>
        <dbReference type="Proteomes" id="UP000499080"/>
    </source>
</evidence>
<dbReference type="AlphaFoldDB" id="A0A4Y2TAK8"/>
<reference evidence="1 2" key="1">
    <citation type="journal article" date="2019" name="Sci. Rep.">
        <title>Orb-weaving spider Araneus ventricosus genome elucidates the spidroin gene catalogue.</title>
        <authorList>
            <person name="Kono N."/>
            <person name="Nakamura H."/>
            <person name="Ohtoshi R."/>
            <person name="Moran D.A.P."/>
            <person name="Shinohara A."/>
            <person name="Yoshida Y."/>
            <person name="Fujiwara M."/>
            <person name="Mori M."/>
            <person name="Tomita M."/>
            <person name="Arakawa K."/>
        </authorList>
    </citation>
    <scope>NUCLEOTIDE SEQUENCE [LARGE SCALE GENOMIC DNA]</scope>
</reference>
<comment type="caution">
    <text evidence="1">The sequence shown here is derived from an EMBL/GenBank/DDBJ whole genome shotgun (WGS) entry which is preliminary data.</text>
</comment>
<organism evidence="1 2">
    <name type="scientific">Araneus ventricosus</name>
    <name type="common">Orbweaver spider</name>
    <name type="synonym">Epeira ventricosa</name>
    <dbReference type="NCBI Taxonomy" id="182803"/>
    <lineage>
        <taxon>Eukaryota</taxon>
        <taxon>Metazoa</taxon>
        <taxon>Ecdysozoa</taxon>
        <taxon>Arthropoda</taxon>
        <taxon>Chelicerata</taxon>
        <taxon>Arachnida</taxon>
        <taxon>Araneae</taxon>
        <taxon>Araneomorphae</taxon>
        <taxon>Entelegynae</taxon>
        <taxon>Araneoidea</taxon>
        <taxon>Araneidae</taxon>
        <taxon>Araneus</taxon>
    </lineage>
</organism>
<keyword evidence="2" id="KW-1185">Reference proteome</keyword>
<dbReference type="OrthoDB" id="6429754at2759"/>
<gene>
    <name evidence="1" type="ORF">AVEN_41015_1</name>
</gene>
<name>A0A4Y2TAK8_ARAVE</name>
<sequence length="192" mass="21582">GERLDDLVYKPRTSRQLEDAVPGLDREYSKCFTEPTKSFCLKANEPFRISDVDDEREREEDIQAPPGGIRPHPVHSLLVEFSEYMNSLGIQAVILEPSMLFCAVSSSNKYNLLIKDFNPHDFQGSHKTVTLGIFEDDAKILDAAIWVFHFLLLSGIHSNLNFSEQVRPPSGVVRTFAKGVPTRELSSSSDRG</sequence>
<evidence type="ECO:0000313" key="1">
    <source>
        <dbReference type="EMBL" id="GBN97678.1"/>
    </source>
</evidence>
<proteinExistence type="predicted"/>